<dbReference type="Proteomes" id="UP001213979">
    <property type="component" value="Unassembled WGS sequence"/>
</dbReference>
<feature type="transmembrane region" description="Helical" evidence="2">
    <location>
        <begin position="12"/>
        <end position="36"/>
    </location>
</feature>
<keyword evidence="2" id="KW-0812">Transmembrane</keyword>
<feature type="coiled-coil region" evidence="1">
    <location>
        <begin position="135"/>
        <end position="162"/>
    </location>
</feature>
<proteinExistence type="predicted"/>
<evidence type="ECO:0000313" key="4">
    <source>
        <dbReference type="Proteomes" id="UP001213979"/>
    </source>
</evidence>
<evidence type="ECO:0000313" key="3">
    <source>
        <dbReference type="EMBL" id="MDE8564516.1"/>
    </source>
</evidence>
<reference evidence="3 4" key="1">
    <citation type="submission" date="2023-01" db="EMBL/GenBank/DDBJ databases">
        <title>Genome-based reclassification of Anoxybacillus geothermalis as a later heterotypic synonym of Anoxybacillus rupiensis.</title>
        <authorList>
            <person name="Inan Bektas K."/>
            <person name="Canakci S."/>
            <person name="Belduz A.A."/>
            <person name="Guler H.H."/>
        </authorList>
    </citation>
    <scope>NUCLEOTIDE SEQUENCE [LARGE SCALE GENOMIC DNA]</scope>
    <source>
        <strain evidence="3 4">DSM 17127</strain>
    </source>
</reference>
<dbReference type="SUPFAM" id="SSF53187">
    <property type="entry name" value="Zn-dependent exopeptidases"/>
    <property type="match status" value="1"/>
</dbReference>
<dbReference type="Gene3D" id="3.40.630.40">
    <property type="entry name" value="Zn-dependent exopeptidases"/>
    <property type="match status" value="1"/>
</dbReference>
<sequence length="392" mass="44917">MRRPSSPKNTTAFFYSFLIMLVVSVFILNMIIAILFKKFLVSEYLRDLTWKVESISFMYILEMENHYFSQGIENNVKKLNFSKLLLENTINLSLNDPRSFVRNVLPGFSSFDSKIIVAGEGTDYTNLPIESSPPIEVLLKEREISEQNLKKLEEEIKQTENTVKPPPLKKNTGNRKVMFIYHSHSRESFLPYLKGTSNEKTYHHSKINITMVGKRLGEALKNRGIGVEVDTTDIVAMLNRRNLDYSSSYEMSREIVASAKNSNRDLSYFLDIHRDSQPRKITTVTINGKPYARLFFIVGKENKNYEKNLAFAQKINTEIEKSYPGLSRGIIEKDNHSGNGVYNQDLSPNSVIIEIGGIENTMDELYRTADALAEVLSQYYWNAAEVSNTPKK</sequence>
<dbReference type="EMBL" id="JAQOTG010000011">
    <property type="protein sequence ID" value="MDE8564516.1"/>
    <property type="molecule type" value="Genomic_DNA"/>
</dbReference>
<comment type="caution">
    <text evidence="3">The sequence shown here is derived from an EMBL/GenBank/DDBJ whole genome shotgun (WGS) entry which is preliminary data.</text>
</comment>
<evidence type="ECO:0000256" key="1">
    <source>
        <dbReference type="SAM" id="Coils"/>
    </source>
</evidence>
<dbReference type="InterPro" id="IPR010897">
    <property type="entry name" value="Spore_II_P"/>
</dbReference>
<evidence type="ECO:0000256" key="2">
    <source>
        <dbReference type="SAM" id="Phobius"/>
    </source>
</evidence>
<gene>
    <name evidence="3" type="ORF">PNH38_11580</name>
</gene>
<dbReference type="RefSeq" id="WP_275191970.1">
    <property type="nucleotide sequence ID" value="NZ_JAQOTG010000011.1"/>
</dbReference>
<accession>A0ABT5W5B6</accession>
<protein>
    <submittedName>
        <fullName evidence="3">Stage II sporulation protein P</fullName>
    </submittedName>
</protein>
<keyword evidence="1" id="KW-0175">Coiled coil</keyword>
<organism evidence="3 4">
    <name type="scientific">Anoxybacteroides rupiense</name>
    <dbReference type="NCBI Taxonomy" id="311460"/>
    <lineage>
        <taxon>Bacteria</taxon>
        <taxon>Bacillati</taxon>
        <taxon>Bacillota</taxon>
        <taxon>Bacilli</taxon>
        <taxon>Bacillales</taxon>
        <taxon>Anoxybacillaceae</taxon>
        <taxon>Anoxybacteroides</taxon>
    </lineage>
</organism>
<keyword evidence="2" id="KW-0472">Membrane</keyword>
<keyword evidence="4" id="KW-1185">Reference proteome</keyword>
<dbReference type="Pfam" id="PF07454">
    <property type="entry name" value="SpoIIP"/>
    <property type="match status" value="1"/>
</dbReference>
<name>A0ABT5W5B6_9BACL</name>
<dbReference type="NCBIfam" id="TIGR02867">
    <property type="entry name" value="spore_II_P"/>
    <property type="match status" value="1"/>
</dbReference>
<keyword evidence="2" id="KW-1133">Transmembrane helix</keyword>